<dbReference type="HOGENOM" id="CLU_1447000_0_0_6"/>
<proteinExistence type="predicted"/>
<organism evidence="1 2">
    <name type="scientific">Reinekea blandensis MED297</name>
    <dbReference type="NCBI Taxonomy" id="314283"/>
    <lineage>
        <taxon>Bacteria</taxon>
        <taxon>Pseudomonadati</taxon>
        <taxon>Pseudomonadota</taxon>
        <taxon>Gammaproteobacteria</taxon>
        <taxon>Oceanospirillales</taxon>
        <taxon>Saccharospirillaceae</taxon>
        <taxon>Reinekea</taxon>
    </lineage>
</organism>
<dbReference type="Proteomes" id="UP000005953">
    <property type="component" value="Unassembled WGS sequence"/>
</dbReference>
<reference evidence="1 2" key="1">
    <citation type="submission" date="2006-02" db="EMBL/GenBank/DDBJ databases">
        <authorList>
            <person name="Pinhassi J."/>
            <person name="Pedros-Alio C."/>
            <person name="Ferriera S."/>
            <person name="Johnson J."/>
            <person name="Kravitz S."/>
            <person name="Halpern A."/>
            <person name="Remington K."/>
            <person name="Beeson K."/>
            <person name="Tran B."/>
            <person name="Rogers Y.-H."/>
            <person name="Friedman R."/>
            <person name="Venter J.C."/>
        </authorList>
    </citation>
    <scope>NUCLEOTIDE SEQUENCE [LARGE SCALE GENOMIC DNA]</scope>
    <source>
        <strain evidence="1 2">MED297</strain>
    </source>
</reference>
<accession>A4BCY8</accession>
<dbReference type="OrthoDB" id="7067907at2"/>
<dbReference type="EMBL" id="AAOE01000006">
    <property type="protein sequence ID" value="EAR10070.1"/>
    <property type="molecule type" value="Genomic_DNA"/>
</dbReference>
<evidence type="ECO:0000313" key="1">
    <source>
        <dbReference type="EMBL" id="EAR10070.1"/>
    </source>
</evidence>
<gene>
    <name evidence="1" type="ORF">MED297_08276</name>
</gene>
<dbReference type="STRING" id="314283.MED297_08276"/>
<dbReference type="AlphaFoldDB" id="A4BCY8"/>
<keyword evidence="2" id="KW-1185">Reference proteome</keyword>
<dbReference type="RefSeq" id="WP_008045741.1">
    <property type="nucleotide sequence ID" value="NZ_CH724152.1"/>
</dbReference>
<sequence>MNSIIREKILSQLAIVGRLVDLYQQKDARFAVSVIDWVEQTETELAPFRLPLVSELSGLRGMMAATADGYVEPSVAQTNSRSTRKQISATYMVLLQQAEQRLREKVLTIDAELDEYRDKLSQVLAVASEQQPLPAPDVMSTQYLDQLWHQVSASQSNKTLVLYLQARMSETDRRYLLQDLVGHLLGQVSAQA</sequence>
<comment type="caution">
    <text evidence="1">The sequence shown here is derived from an EMBL/GenBank/DDBJ whole genome shotgun (WGS) entry which is preliminary data.</text>
</comment>
<name>A4BCY8_9GAMM</name>
<protein>
    <submittedName>
        <fullName evidence="1">Uncharacterized protein</fullName>
    </submittedName>
</protein>
<evidence type="ECO:0000313" key="2">
    <source>
        <dbReference type="Proteomes" id="UP000005953"/>
    </source>
</evidence>